<dbReference type="Pfam" id="PF07969">
    <property type="entry name" value="Amidohydro_3"/>
    <property type="match status" value="2"/>
</dbReference>
<feature type="region of interest" description="Disordered" evidence="1">
    <location>
        <begin position="546"/>
        <end position="567"/>
    </location>
</feature>
<dbReference type="AlphaFoldDB" id="A0A932EQA9"/>
<dbReference type="Proteomes" id="UP000779809">
    <property type="component" value="Unassembled WGS sequence"/>
</dbReference>
<dbReference type="GO" id="GO:0005829">
    <property type="term" value="C:cytosol"/>
    <property type="evidence" value="ECO:0007669"/>
    <property type="project" value="TreeGrafter"/>
</dbReference>
<dbReference type="Gene3D" id="2.30.40.10">
    <property type="entry name" value="Urease, subunit C, domain 1"/>
    <property type="match status" value="1"/>
</dbReference>
<dbReference type="SUPFAM" id="SSF51338">
    <property type="entry name" value="Composite domain of metallo-dependent hydrolases"/>
    <property type="match status" value="1"/>
</dbReference>
<dbReference type="Gene3D" id="3.20.20.140">
    <property type="entry name" value="Metal-dependent hydrolases"/>
    <property type="match status" value="1"/>
</dbReference>
<dbReference type="InterPro" id="IPR032466">
    <property type="entry name" value="Metal_Hydrolase"/>
</dbReference>
<dbReference type="InterPro" id="IPR011059">
    <property type="entry name" value="Metal-dep_hydrolase_composite"/>
</dbReference>
<keyword evidence="2" id="KW-0732">Signal</keyword>
<dbReference type="PANTHER" id="PTHR11647">
    <property type="entry name" value="HYDRANTOINASE/DIHYDROPYRIMIDINASE FAMILY MEMBER"/>
    <property type="match status" value="1"/>
</dbReference>
<organism evidence="4 5">
    <name type="scientific">Candidatus Korobacter versatilis</name>
    <dbReference type="NCBI Taxonomy" id="658062"/>
    <lineage>
        <taxon>Bacteria</taxon>
        <taxon>Pseudomonadati</taxon>
        <taxon>Acidobacteriota</taxon>
        <taxon>Terriglobia</taxon>
        <taxon>Terriglobales</taxon>
        <taxon>Candidatus Korobacteraceae</taxon>
        <taxon>Candidatus Korobacter</taxon>
    </lineage>
</organism>
<dbReference type="InterPro" id="IPR008969">
    <property type="entry name" value="CarboxyPept-like_regulatory"/>
</dbReference>
<proteinExistence type="predicted"/>
<accession>A0A932EQA9</accession>
<comment type="caution">
    <text evidence="4">The sequence shown here is derived from an EMBL/GenBank/DDBJ whole genome shotgun (WGS) entry which is preliminary data.</text>
</comment>
<feature type="chain" id="PRO_5037864198" evidence="2">
    <location>
        <begin position="19"/>
        <end position="661"/>
    </location>
</feature>
<dbReference type="Gene3D" id="3.30.1490.130">
    <property type="entry name" value="D-aminoacylase. Domain 3"/>
    <property type="match status" value="1"/>
</dbReference>
<gene>
    <name evidence="4" type="ORF">HYX28_07960</name>
</gene>
<sequence length="661" mass="72605">MKKLVLIALLLASVCAVGQTPQYDVLIRNGKVVDGSGNPWFYADLGIIGDRIAFIGRAGADVTAKRTIDAKGLVVAPGFIDMLGQSETGVLIDKTVFSKITQGITTEITGEGESIAPQNDFTINEGKDFLEHFKLTVDWRTLADYFKRLEKQGSAVNIGTFVGATQVREVVLGKENRPPTGEELKQMVEYVEDAMYDGALGLSTSLIYAPANYANTEELIALAKAASKHGGIYSSHIRNEGDTELQALDEAFRIGREANIPVEIWHFKVSGRQNWGKMRQVIAKVEQARAEGLDVTADQYPYVASATSLGATIPPSFHAGGEEQFVKRLQDPAVRKQVRDELMGPGNKIENMWRGTGGPAGILVTSVLNPELKKYEGQTVAQIAKDQNKDPLDALIDFVIADRDNTGAVYFSMAEEDVRLAMQQPWVAVDTDYGGVNVTGPLSESKSHPRAWGAFPRILGKYVREEHVLRLEDAIRKMTSLAAQRVKLRNRGLLKQDYFADVTIFDPENVIDVATFEDPNRPAKGIEYVLVNGVLTLERGKLTGQFGGRPLRGPGYNGPDEGAPPRGKIQGVVTDEGGWPLGRTMVSVVDSAGKVVAQMQTRYLGRYEIPLEQPCDRCKVRATRDGFDQQERAADYNGANSLWFSFALKRLQVRDADLNRP</sequence>
<dbReference type="InterPro" id="IPR050378">
    <property type="entry name" value="Metallo-dep_Hydrolases_sf"/>
</dbReference>
<feature type="domain" description="Amidohydrolase 3" evidence="3">
    <location>
        <begin position="66"/>
        <end position="298"/>
    </location>
</feature>
<evidence type="ECO:0000256" key="2">
    <source>
        <dbReference type="SAM" id="SignalP"/>
    </source>
</evidence>
<name>A0A932EQA9_9BACT</name>
<dbReference type="SUPFAM" id="SSF51556">
    <property type="entry name" value="Metallo-dependent hydrolases"/>
    <property type="match status" value="1"/>
</dbReference>
<dbReference type="Gene3D" id="2.60.40.1120">
    <property type="entry name" value="Carboxypeptidase-like, regulatory domain"/>
    <property type="match status" value="1"/>
</dbReference>
<dbReference type="InterPro" id="IPR023100">
    <property type="entry name" value="D-aminoacylase_insert_dom_sf"/>
</dbReference>
<dbReference type="InterPro" id="IPR013108">
    <property type="entry name" value="Amidohydro_3"/>
</dbReference>
<dbReference type="GO" id="GO:0016812">
    <property type="term" value="F:hydrolase activity, acting on carbon-nitrogen (but not peptide) bonds, in cyclic amides"/>
    <property type="evidence" value="ECO:0007669"/>
    <property type="project" value="TreeGrafter"/>
</dbReference>
<reference evidence="4" key="1">
    <citation type="submission" date="2020-07" db="EMBL/GenBank/DDBJ databases">
        <title>Huge and variable diversity of episymbiotic CPR bacteria and DPANN archaea in groundwater ecosystems.</title>
        <authorList>
            <person name="He C.Y."/>
            <person name="Keren R."/>
            <person name="Whittaker M."/>
            <person name="Farag I.F."/>
            <person name="Doudna J."/>
            <person name="Cate J.H.D."/>
            <person name="Banfield J.F."/>
        </authorList>
    </citation>
    <scope>NUCLEOTIDE SEQUENCE</scope>
    <source>
        <strain evidence="4">NC_groundwater_580_Pr5_B-0.1um_64_19</strain>
    </source>
</reference>
<evidence type="ECO:0000313" key="5">
    <source>
        <dbReference type="Proteomes" id="UP000779809"/>
    </source>
</evidence>
<evidence type="ECO:0000256" key="1">
    <source>
        <dbReference type="SAM" id="MobiDB-lite"/>
    </source>
</evidence>
<dbReference type="SUPFAM" id="SSF49464">
    <property type="entry name" value="Carboxypeptidase regulatory domain-like"/>
    <property type="match status" value="1"/>
</dbReference>
<evidence type="ECO:0000259" key="3">
    <source>
        <dbReference type="Pfam" id="PF07969"/>
    </source>
</evidence>
<feature type="domain" description="Amidohydrolase 3" evidence="3">
    <location>
        <begin position="441"/>
        <end position="535"/>
    </location>
</feature>
<dbReference type="GO" id="GO:0016811">
    <property type="term" value="F:hydrolase activity, acting on carbon-nitrogen (but not peptide) bonds, in linear amides"/>
    <property type="evidence" value="ECO:0007669"/>
    <property type="project" value="InterPro"/>
</dbReference>
<feature type="signal peptide" evidence="2">
    <location>
        <begin position="1"/>
        <end position="18"/>
    </location>
</feature>
<dbReference type="CDD" id="cd01297">
    <property type="entry name" value="D-aminoacylase"/>
    <property type="match status" value="1"/>
</dbReference>
<dbReference type="PANTHER" id="PTHR11647:SF1">
    <property type="entry name" value="COLLAPSIN RESPONSE MEDIATOR PROTEIN"/>
    <property type="match status" value="1"/>
</dbReference>
<protein>
    <submittedName>
        <fullName evidence="4">Amidohydrolase family protein</fullName>
    </submittedName>
</protein>
<dbReference type="EMBL" id="JACPNR010000009">
    <property type="protein sequence ID" value="MBI2678703.1"/>
    <property type="molecule type" value="Genomic_DNA"/>
</dbReference>
<evidence type="ECO:0000313" key="4">
    <source>
        <dbReference type="EMBL" id="MBI2678703.1"/>
    </source>
</evidence>